<dbReference type="InterPro" id="IPR013762">
    <property type="entry name" value="Integrase-like_cat_sf"/>
</dbReference>
<sequence>MEEVDMSRRSWGGGSLYYDSHHDLWVGQMQAGWNENGTRRRIRVASRDKATARKKLTDLRTQLEEGTWEQRRTETLLAAWCDKWLESRDKEVRPATLAIEQSAVRDHIKPLLGHKRISSLRPSDLRALGDRVMDAGKAPATAARYQAVLLHMLREAQREDIPVSASILAAKKQNPGRSNRQAIPLPDALKIIQAAAGIPGGVRWLLALLQGLRQAEALGLTWDMVDLETCTVTVAWQLQALPYLDKDDHAKGFRVPRGYEMRQLTGAFHLVRTKTLAGERVLPLTPWVAGALSAWREQAPENPWGLLFTTDTGQPVSRHSDRRSWIALQETAGVQKPDGSLYVTHETRHTTATLLLAAGVEPEVIKAILGHSDIVTQATYQHVDMELARTALVKAQRLLTPTTSPSTSPSGK</sequence>
<dbReference type="InterPro" id="IPR044068">
    <property type="entry name" value="CB"/>
</dbReference>
<keyword evidence="3" id="KW-0233">DNA recombination</keyword>
<dbReference type="InterPro" id="IPR050090">
    <property type="entry name" value="Tyrosine_recombinase_XerCD"/>
</dbReference>
<dbReference type="EMBL" id="AEPY01000007">
    <property type="protein sequence ID" value="EFU80179.1"/>
    <property type="molecule type" value="Genomic_DNA"/>
</dbReference>
<evidence type="ECO:0000256" key="1">
    <source>
        <dbReference type="ARBA" id="ARBA00022908"/>
    </source>
</evidence>
<comment type="caution">
    <text evidence="7">The sequence shown here is derived from an EMBL/GenBank/DDBJ whole genome shotgun (WGS) entry which is preliminary data.</text>
</comment>
<dbReference type="PANTHER" id="PTHR30349">
    <property type="entry name" value="PHAGE INTEGRASE-RELATED"/>
    <property type="match status" value="1"/>
</dbReference>
<feature type="domain" description="Tyr recombinase" evidence="5">
    <location>
        <begin position="178"/>
        <end position="393"/>
    </location>
</feature>
<evidence type="ECO:0000256" key="4">
    <source>
        <dbReference type="PROSITE-ProRule" id="PRU01248"/>
    </source>
</evidence>
<dbReference type="InterPro" id="IPR011010">
    <property type="entry name" value="DNA_brk_join_enz"/>
</dbReference>
<evidence type="ECO:0000256" key="3">
    <source>
        <dbReference type="ARBA" id="ARBA00023172"/>
    </source>
</evidence>
<feature type="domain" description="Core-binding (CB)" evidence="6">
    <location>
        <begin position="75"/>
        <end position="157"/>
    </location>
</feature>
<dbReference type="HOGENOM" id="CLU_027562_17_1_11"/>
<gene>
    <name evidence="7" type="ORF">HMPREF0388_0873</name>
</gene>
<accession>E6LYD6</accession>
<name>E6LYD6_9ACTO</name>
<evidence type="ECO:0000313" key="7">
    <source>
        <dbReference type="EMBL" id="EFU80179.1"/>
    </source>
</evidence>
<dbReference type="InterPro" id="IPR010998">
    <property type="entry name" value="Integrase_recombinase_N"/>
</dbReference>
<reference evidence="7 8" key="1">
    <citation type="submission" date="2010-12" db="EMBL/GenBank/DDBJ databases">
        <authorList>
            <person name="Muzny D."/>
            <person name="Qin X."/>
            <person name="Deng J."/>
            <person name="Jiang H."/>
            <person name="Liu Y."/>
            <person name="Qu J."/>
            <person name="Song X.-Z."/>
            <person name="Zhang L."/>
            <person name="Thornton R."/>
            <person name="Coyle M."/>
            <person name="Francisco L."/>
            <person name="Jackson L."/>
            <person name="Javaid M."/>
            <person name="Korchina V."/>
            <person name="Kovar C."/>
            <person name="Mata R."/>
            <person name="Mathew T."/>
            <person name="Ngo R."/>
            <person name="Nguyen L."/>
            <person name="Nguyen N."/>
            <person name="Okwuonu G."/>
            <person name="Ongeri F."/>
            <person name="Pham C."/>
            <person name="Simmons D."/>
            <person name="Wilczek-Boney K."/>
            <person name="Hale W."/>
            <person name="Jakkamsetti A."/>
            <person name="Pham P."/>
            <person name="Ruth R."/>
            <person name="San Lucas F."/>
            <person name="Warren J."/>
            <person name="Zhang J."/>
            <person name="Zhao Z."/>
            <person name="Zhou C."/>
            <person name="Zhu D."/>
            <person name="Lee S."/>
            <person name="Bess C."/>
            <person name="Blankenburg K."/>
            <person name="Forbes L."/>
            <person name="Fu Q."/>
            <person name="Gubbala S."/>
            <person name="Hirani K."/>
            <person name="Jayaseelan J.C."/>
            <person name="Lara F."/>
            <person name="Munidasa M."/>
            <person name="Palculict T."/>
            <person name="Patil S."/>
            <person name="Pu L.-L."/>
            <person name="Saada N."/>
            <person name="Tang L."/>
            <person name="Weissenberger G."/>
            <person name="Zhu Y."/>
            <person name="Hemphill L."/>
            <person name="Shang Y."/>
            <person name="Youmans B."/>
            <person name="Ayvaz T."/>
            <person name="Ross M."/>
            <person name="Santibanez J."/>
            <person name="Aqrawi P."/>
            <person name="Gross S."/>
            <person name="Joshi V."/>
            <person name="Fowler G."/>
            <person name="Nazareth L."/>
            <person name="Reid J."/>
            <person name="Worley K."/>
            <person name="Petrosino J."/>
            <person name="Highlander S."/>
            <person name="Gibbs R."/>
        </authorList>
    </citation>
    <scope>NUCLEOTIDE SEQUENCE [LARGE SCALE GENOMIC DNA]</scope>
    <source>
        <strain evidence="7 8">ATCC 51333</strain>
    </source>
</reference>
<keyword evidence="1" id="KW-0229">DNA integration</keyword>
<dbReference type="Gene3D" id="1.10.443.10">
    <property type="entry name" value="Intergrase catalytic core"/>
    <property type="match status" value="1"/>
</dbReference>
<dbReference type="GO" id="GO:0003677">
    <property type="term" value="F:DNA binding"/>
    <property type="evidence" value="ECO:0007669"/>
    <property type="project" value="UniProtKB-UniRule"/>
</dbReference>
<dbReference type="InterPro" id="IPR004107">
    <property type="entry name" value="Integrase_SAM-like_N"/>
</dbReference>
<dbReference type="InterPro" id="IPR002104">
    <property type="entry name" value="Integrase_catalytic"/>
</dbReference>
<dbReference type="SUPFAM" id="SSF56349">
    <property type="entry name" value="DNA breaking-rejoining enzymes"/>
    <property type="match status" value="1"/>
</dbReference>
<dbReference type="Gene3D" id="1.10.150.130">
    <property type="match status" value="1"/>
</dbReference>
<dbReference type="PROSITE" id="PS51898">
    <property type="entry name" value="TYR_RECOMBINASE"/>
    <property type="match status" value="1"/>
</dbReference>
<evidence type="ECO:0000313" key="8">
    <source>
        <dbReference type="Proteomes" id="UP000005573"/>
    </source>
</evidence>
<dbReference type="Pfam" id="PF14659">
    <property type="entry name" value="Phage_int_SAM_3"/>
    <property type="match status" value="1"/>
</dbReference>
<dbReference type="Proteomes" id="UP000005573">
    <property type="component" value="Unassembled WGS sequence"/>
</dbReference>
<dbReference type="PROSITE" id="PS51900">
    <property type="entry name" value="CB"/>
    <property type="match status" value="1"/>
</dbReference>
<organism evidence="7 8">
    <name type="scientific">Mobiluncus curtisii ATCC 51333</name>
    <dbReference type="NCBI Taxonomy" id="887326"/>
    <lineage>
        <taxon>Bacteria</taxon>
        <taxon>Bacillati</taxon>
        <taxon>Actinomycetota</taxon>
        <taxon>Actinomycetes</taxon>
        <taxon>Actinomycetales</taxon>
        <taxon>Actinomycetaceae</taxon>
        <taxon>Mobiluncus</taxon>
    </lineage>
</organism>
<keyword evidence="2 4" id="KW-0238">DNA-binding</keyword>
<dbReference type="PANTHER" id="PTHR30349:SF91">
    <property type="entry name" value="INTA PROTEIN"/>
    <property type="match status" value="1"/>
</dbReference>
<dbReference type="Pfam" id="PF00589">
    <property type="entry name" value="Phage_integrase"/>
    <property type="match status" value="1"/>
</dbReference>
<dbReference type="CDD" id="cd01189">
    <property type="entry name" value="INT_ICEBs1_C_like"/>
    <property type="match status" value="1"/>
</dbReference>
<evidence type="ECO:0000256" key="2">
    <source>
        <dbReference type="ARBA" id="ARBA00023125"/>
    </source>
</evidence>
<proteinExistence type="predicted"/>
<protein>
    <submittedName>
        <fullName evidence="7">Site-specific recombinase, phage integrase family</fullName>
    </submittedName>
</protein>
<dbReference type="GO" id="GO:0015074">
    <property type="term" value="P:DNA integration"/>
    <property type="evidence" value="ECO:0007669"/>
    <property type="project" value="UniProtKB-KW"/>
</dbReference>
<dbReference type="GO" id="GO:0006310">
    <property type="term" value="P:DNA recombination"/>
    <property type="evidence" value="ECO:0007669"/>
    <property type="project" value="UniProtKB-KW"/>
</dbReference>
<evidence type="ECO:0000259" key="6">
    <source>
        <dbReference type="PROSITE" id="PS51900"/>
    </source>
</evidence>
<evidence type="ECO:0000259" key="5">
    <source>
        <dbReference type="PROSITE" id="PS51898"/>
    </source>
</evidence>
<dbReference type="AlphaFoldDB" id="E6LYD6"/>